<sequence length="55" mass="6442">MTGSAENGSYDNLKATVEELLKQNEDLRSRMEDLEQGDPEYNETEEEEEEEEEEE</sequence>
<evidence type="ECO:0000313" key="2">
    <source>
        <dbReference type="EMBL" id="MCI55272.1"/>
    </source>
</evidence>
<dbReference type="AlphaFoldDB" id="A0A392T3D1"/>
<accession>A0A392T3D1</accession>
<protein>
    <submittedName>
        <fullName evidence="2">Uncharacterized protein</fullName>
    </submittedName>
</protein>
<keyword evidence="3" id="KW-1185">Reference proteome</keyword>
<organism evidence="2 3">
    <name type="scientific">Trifolium medium</name>
    <dbReference type="NCBI Taxonomy" id="97028"/>
    <lineage>
        <taxon>Eukaryota</taxon>
        <taxon>Viridiplantae</taxon>
        <taxon>Streptophyta</taxon>
        <taxon>Embryophyta</taxon>
        <taxon>Tracheophyta</taxon>
        <taxon>Spermatophyta</taxon>
        <taxon>Magnoliopsida</taxon>
        <taxon>eudicotyledons</taxon>
        <taxon>Gunneridae</taxon>
        <taxon>Pentapetalae</taxon>
        <taxon>rosids</taxon>
        <taxon>fabids</taxon>
        <taxon>Fabales</taxon>
        <taxon>Fabaceae</taxon>
        <taxon>Papilionoideae</taxon>
        <taxon>50 kb inversion clade</taxon>
        <taxon>NPAAA clade</taxon>
        <taxon>Hologalegina</taxon>
        <taxon>IRL clade</taxon>
        <taxon>Trifolieae</taxon>
        <taxon>Trifolium</taxon>
    </lineage>
</organism>
<feature type="compositionally biased region" description="Acidic residues" evidence="1">
    <location>
        <begin position="34"/>
        <end position="55"/>
    </location>
</feature>
<proteinExistence type="predicted"/>
<dbReference type="EMBL" id="LXQA010493473">
    <property type="protein sequence ID" value="MCI55272.1"/>
    <property type="molecule type" value="Genomic_DNA"/>
</dbReference>
<evidence type="ECO:0000256" key="1">
    <source>
        <dbReference type="SAM" id="MobiDB-lite"/>
    </source>
</evidence>
<feature type="compositionally biased region" description="Basic and acidic residues" evidence="1">
    <location>
        <begin position="24"/>
        <end position="33"/>
    </location>
</feature>
<reference evidence="2 3" key="1">
    <citation type="journal article" date="2018" name="Front. Plant Sci.">
        <title>Red Clover (Trifolium pratense) and Zigzag Clover (T. medium) - A Picture of Genomic Similarities and Differences.</title>
        <authorList>
            <person name="Dluhosova J."/>
            <person name="Istvanek J."/>
            <person name="Nedelnik J."/>
            <person name="Repkova J."/>
        </authorList>
    </citation>
    <scope>NUCLEOTIDE SEQUENCE [LARGE SCALE GENOMIC DNA]</scope>
    <source>
        <strain evidence="3">cv. 10/8</strain>
        <tissue evidence="2">Leaf</tissue>
    </source>
</reference>
<dbReference type="Proteomes" id="UP000265520">
    <property type="component" value="Unassembled WGS sequence"/>
</dbReference>
<evidence type="ECO:0000313" key="3">
    <source>
        <dbReference type="Proteomes" id="UP000265520"/>
    </source>
</evidence>
<feature type="region of interest" description="Disordered" evidence="1">
    <location>
        <begin position="24"/>
        <end position="55"/>
    </location>
</feature>
<name>A0A392T3D1_9FABA</name>
<comment type="caution">
    <text evidence="2">The sequence shown here is derived from an EMBL/GenBank/DDBJ whole genome shotgun (WGS) entry which is preliminary data.</text>
</comment>